<feature type="transmembrane region" description="Helical" evidence="7">
    <location>
        <begin position="6"/>
        <end position="33"/>
    </location>
</feature>
<evidence type="ECO:0000313" key="9">
    <source>
        <dbReference type="EMBL" id="KAK1754211.1"/>
    </source>
</evidence>
<comment type="caution">
    <text evidence="9">The sequence shown here is derived from an EMBL/GenBank/DDBJ whole genome shotgun (WGS) entry which is preliminary data.</text>
</comment>
<accession>A0AAJ0F449</accession>
<name>A0AAJ0F449_9PEZI</name>
<dbReference type="Gene3D" id="1.20.120.1770">
    <property type="match status" value="1"/>
</dbReference>
<evidence type="ECO:0000256" key="7">
    <source>
        <dbReference type="SAM" id="Phobius"/>
    </source>
</evidence>
<sequence>MAIHGVLGALAVGILFPLGSILMSVVPGPLALWIHGLAQLFSLTMLIACVGMGIYLVMTFEIPRKDVEEKHLLKNHDTNYHPIMGLAVFFCLLVQPIFGILHHSRFKKLKRRQIWSYFHILNGWVSVTMGIINGALGLSLGPESAKIRRIYIGISAGMWGLWVLSAVWAEVRRRKGYTVSHAVAFNG</sequence>
<dbReference type="CDD" id="cd08760">
    <property type="entry name" value="Cyt_b561_FRRS1_like"/>
    <property type="match status" value="1"/>
</dbReference>
<evidence type="ECO:0000256" key="5">
    <source>
        <dbReference type="ARBA" id="ARBA00022989"/>
    </source>
</evidence>
<evidence type="ECO:0000256" key="2">
    <source>
        <dbReference type="ARBA" id="ARBA00022448"/>
    </source>
</evidence>
<evidence type="ECO:0000259" key="8">
    <source>
        <dbReference type="PROSITE" id="PS50939"/>
    </source>
</evidence>
<feature type="domain" description="Cytochrome b561" evidence="8">
    <location>
        <begin position="1"/>
        <end position="175"/>
    </location>
</feature>
<feature type="transmembrane region" description="Helical" evidence="7">
    <location>
        <begin position="80"/>
        <end position="102"/>
    </location>
</feature>
<dbReference type="Proteomes" id="UP001239445">
    <property type="component" value="Unassembled WGS sequence"/>
</dbReference>
<evidence type="ECO:0000256" key="1">
    <source>
        <dbReference type="ARBA" id="ARBA00004370"/>
    </source>
</evidence>
<evidence type="ECO:0000256" key="4">
    <source>
        <dbReference type="ARBA" id="ARBA00022982"/>
    </source>
</evidence>
<proteinExistence type="predicted"/>
<feature type="transmembrane region" description="Helical" evidence="7">
    <location>
        <begin position="150"/>
        <end position="169"/>
    </location>
</feature>
<keyword evidence="6 7" id="KW-0472">Membrane</keyword>
<reference evidence="9" key="1">
    <citation type="submission" date="2023-06" db="EMBL/GenBank/DDBJ databases">
        <title>Genome-scale phylogeny and comparative genomics of the fungal order Sordariales.</title>
        <authorList>
            <consortium name="Lawrence Berkeley National Laboratory"/>
            <person name="Hensen N."/>
            <person name="Bonometti L."/>
            <person name="Westerberg I."/>
            <person name="Brannstrom I.O."/>
            <person name="Guillou S."/>
            <person name="Cros-Aarteil S."/>
            <person name="Calhoun S."/>
            <person name="Haridas S."/>
            <person name="Kuo A."/>
            <person name="Mondo S."/>
            <person name="Pangilinan J."/>
            <person name="Riley R."/>
            <person name="Labutti K."/>
            <person name="Andreopoulos B."/>
            <person name="Lipzen A."/>
            <person name="Chen C."/>
            <person name="Yanf M."/>
            <person name="Daum C."/>
            <person name="Ng V."/>
            <person name="Clum A."/>
            <person name="Steindorff A."/>
            <person name="Ohm R."/>
            <person name="Martin F."/>
            <person name="Silar P."/>
            <person name="Natvig D."/>
            <person name="Lalanne C."/>
            <person name="Gautier V."/>
            <person name="Ament-Velasquez S.L."/>
            <person name="Kruys A."/>
            <person name="Hutchinson M.I."/>
            <person name="Powell A.J."/>
            <person name="Barry K."/>
            <person name="Miller A.N."/>
            <person name="Grigoriev I.V."/>
            <person name="Debuchy R."/>
            <person name="Gladieux P."/>
            <person name="Thoren M.H."/>
            <person name="Johannesson H."/>
        </authorList>
    </citation>
    <scope>NUCLEOTIDE SEQUENCE</scope>
    <source>
        <strain evidence="9">PSN4</strain>
    </source>
</reference>
<organism evidence="9 10">
    <name type="scientific">Echria macrotheca</name>
    <dbReference type="NCBI Taxonomy" id="438768"/>
    <lineage>
        <taxon>Eukaryota</taxon>
        <taxon>Fungi</taxon>
        <taxon>Dikarya</taxon>
        <taxon>Ascomycota</taxon>
        <taxon>Pezizomycotina</taxon>
        <taxon>Sordariomycetes</taxon>
        <taxon>Sordariomycetidae</taxon>
        <taxon>Sordariales</taxon>
        <taxon>Schizotheciaceae</taxon>
        <taxon>Echria</taxon>
    </lineage>
</organism>
<dbReference type="AlphaFoldDB" id="A0AAJ0F449"/>
<dbReference type="SMART" id="SM00665">
    <property type="entry name" value="B561"/>
    <property type="match status" value="1"/>
</dbReference>
<keyword evidence="4" id="KW-0249">Electron transport</keyword>
<evidence type="ECO:0000256" key="3">
    <source>
        <dbReference type="ARBA" id="ARBA00022692"/>
    </source>
</evidence>
<keyword evidence="3 7" id="KW-0812">Transmembrane</keyword>
<keyword evidence="2" id="KW-0813">Transport</keyword>
<evidence type="ECO:0000313" key="10">
    <source>
        <dbReference type="Proteomes" id="UP001239445"/>
    </source>
</evidence>
<dbReference type="PANTHER" id="PTHR47797">
    <property type="entry name" value="DEHYDROGENASE, PUTATIVE (AFU_ORTHOLOGUE AFUA_8G05805)-RELATED"/>
    <property type="match status" value="1"/>
</dbReference>
<keyword evidence="5 7" id="KW-1133">Transmembrane helix</keyword>
<gene>
    <name evidence="9" type="ORF">QBC47DRAFT_423875</name>
</gene>
<dbReference type="PANTHER" id="PTHR47797:SF1">
    <property type="entry name" value="CYTOCHROME B561 DOMAIN-CONTAINING PROTEIN-RELATED"/>
    <property type="match status" value="1"/>
</dbReference>
<comment type="subcellular location">
    <subcellularLocation>
        <location evidence="1">Membrane</location>
    </subcellularLocation>
</comment>
<evidence type="ECO:0000256" key="6">
    <source>
        <dbReference type="ARBA" id="ARBA00023136"/>
    </source>
</evidence>
<dbReference type="InterPro" id="IPR006593">
    <property type="entry name" value="Cyt_b561/ferric_Rdtase_TM"/>
</dbReference>
<protein>
    <recommendedName>
        <fullName evidence="8">Cytochrome b561 domain-containing protein</fullName>
    </recommendedName>
</protein>
<feature type="transmembrane region" description="Helical" evidence="7">
    <location>
        <begin position="40"/>
        <end position="60"/>
    </location>
</feature>
<keyword evidence="10" id="KW-1185">Reference proteome</keyword>
<feature type="transmembrane region" description="Helical" evidence="7">
    <location>
        <begin position="114"/>
        <end position="138"/>
    </location>
</feature>
<dbReference type="GO" id="GO:0016020">
    <property type="term" value="C:membrane"/>
    <property type="evidence" value="ECO:0007669"/>
    <property type="project" value="UniProtKB-SubCell"/>
</dbReference>
<dbReference type="EMBL" id="MU839836">
    <property type="protein sequence ID" value="KAK1754211.1"/>
    <property type="molecule type" value="Genomic_DNA"/>
</dbReference>
<dbReference type="PROSITE" id="PS50939">
    <property type="entry name" value="CYTOCHROME_B561"/>
    <property type="match status" value="1"/>
</dbReference>